<name>A0A1B0DDG5_PHLPP</name>
<dbReference type="EnsemblMetazoa" id="PPAI005936-RA">
    <property type="protein sequence ID" value="PPAI005936-PA"/>
    <property type="gene ID" value="PPAI005936"/>
</dbReference>
<evidence type="ECO:0000313" key="1">
    <source>
        <dbReference type="EnsemblMetazoa" id="PPAI005936-PA"/>
    </source>
</evidence>
<dbReference type="VEuPathDB" id="VectorBase:PPAI005936"/>
<keyword evidence="2" id="KW-1185">Reference proteome</keyword>
<reference evidence="1" key="1">
    <citation type="submission" date="2022-08" db="UniProtKB">
        <authorList>
            <consortium name="EnsemblMetazoa"/>
        </authorList>
    </citation>
    <scope>IDENTIFICATION</scope>
    <source>
        <strain evidence="1">Israel</strain>
    </source>
</reference>
<evidence type="ECO:0000313" key="2">
    <source>
        <dbReference type="Proteomes" id="UP000092462"/>
    </source>
</evidence>
<dbReference type="Proteomes" id="UP000092462">
    <property type="component" value="Unassembled WGS sequence"/>
</dbReference>
<sequence length="77" mass="8299">MYLCFSTVSRAAISTVMTPIRTRTIRSGWTTDTPRIRSTGRPGIANSQQMGLCGRVATARTSIALQVAVRSSRIASP</sequence>
<proteinExistence type="predicted"/>
<protein>
    <submittedName>
        <fullName evidence="1">Uncharacterized protein</fullName>
    </submittedName>
</protein>
<dbReference type="EMBL" id="AJVK01031937">
    <property type="status" value="NOT_ANNOTATED_CDS"/>
    <property type="molecule type" value="Genomic_DNA"/>
</dbReference>
<dbReference type="AlphaFoldDB" id="A0A1B0DDG5"/>
<accession>A0A1B0DDG5</accession>
<organism evidence="1 2">
    <name type="scientific">Phlebotomus papatasi</name>
    <name type="common">Sandfly</name>
    <dbReference type="NCBI Taxonomy" id="29031"/>
    <lineage>
        <taxon>Eukaryota</taxon>
        <taxon>Metazoa</taxon>
        <taxon>Ecdysozoa</taxon>
        <taxon>Arthropoda</taxon>
        <taxon>Hexapoda</taxon>
        <taxon>Insecta</taxon>
        <taxon>Pterygota</taxon>
        <taxon>Neoptera</taxon>
        <taxon>Endopterygota</taxon>
        <taxon>Diptera</taxon>
        <taxon>Nematocera</taxon>
        <taxon>Psychodoidea</taxon>
        <taxon>Psychodidae</taxon>
        <taxon>Phlebotomus</taxon>
        <taxon>Phlebotomus</taxon>
    </lineage>
</organism>